<dbReference type="AlphaFoldDB" id="I3XAG8"/>
<dbReference type="InterPro" id="IPR027417">
    <property type="entry name" value="P-loop_NTPase"/>
</dbReference>
<dbReference type="eggNOG" id="COG3598">
    <property type="taxonomic scope" value="Bacteria"/>
</dbReference>
<dbReference type="SUPFAM" id="SSF52540">
    <property type="entry name" value="P-loop containing nucleoside triphosphate hydrolases"/>
    <property type="match status" value="1"/>
</dbReference>
<sequence length="430" mass="47958">MVPKRYHPSRSQRRGGLAVKADVIPPKKPLQAQRFVWHDPVTIPRRQCIYPDLYYRGFATATVAPGGIGKSGLCLVEAVALASGRDLLRIGSRFRTDEKLRVWYWNGEDPFDELERQVHAICQHYGLGKDDIYGQLFLDSGRTTPIKLVTASGREGFRVNSTALKELEHTISGNGIDLAIFDPLANFVTANSNSNEVMGAISETCANIASHCDCGIGIVHHPRKTNGSTEITAEDARGGGALIAGCRVVRVLNRMTKDEAANAGIPGNGHRRYFRASLDKINLTPPRDDITWRFLEDVVLPNGDPDDLINPDGDHVRVVVPWRWPNAFDDVQSRHIIAFQDALEREETRIRSDQQSTDWVGHLLAEILDIDAGRFIRAKADRSDAQNAARSRCAEIIKEWIKSGILIEETVRDEKKSREIPVVRVGTRYA</sequence>
<evidence type="ECO:0000313" key="2">
    <source>
        <dbReference type="Proteomes" id="UP000006180"/>
    </source>
</evidence>
<evidence type="ECO:0000313" key="1">
    <source>
        <dbReference type="EMBL" id="AFL52874.1"/>
    </source>
</evidence>
<dbReference type="PATRIC" id="fig|1185652.3.peg.4500"/>
<dbReference type="Pfam" id="PF13481">
    <property type="entry name" value="AAA_25"/>
    <property type="match status" value="1"/>
</dbReference>
<dbReference type="EMBL" id="CP003563">
    <property type="protein sequence ID" value="AFL52874.1"/>
    <property type="molecule type" value="Genomic_DNA"/>
</dbReference>
<dbReference type="Gene3D" id="3.40.50.300">
    <property type="entry name" value="P-loop containing nucleotide triphosphate hydrolases"/>
    <property type="match status" value="1"/>
</dbReference>
<name>I3XAG8_SINF2</name>
<reference evidence="1 2" key="1">
    <citation type="journal article" date="2012" name="J. Bacteriol.">
        <title>Complete genome sequence of the broad-host-range strain Sinorhizobium fredii USDA257.</title>
        <authorList>
            <person name="Schuldes J."/>
            <person name="Rodriguez Orbegoso M."/>
            <person name="Schmeisser C."/>
            <person name="Krishnan H.B."/>
            <person name="Daniel R."/>
            <person name="Streit W.R."/>
        </authorList>
    </citation>
    <scope>NUCLEOTIDE SEQUENCE [LARGE SCALE GENOMIC DNA]</scope>
    <source>
        <strain evidence="1 2">USDA 257</strain>
    </source>
</reference>
<dbReference type="Proteomes" id="UP000006180">
    <property type="component" value="Chromosome"/>
</dbReference>
<dbReference type="HOGENOM" id="CLU_055618_0_0_5"/>
<gene>
    <name evidence="1" type="ORF">USDA257_c43350</name>
</gene>
<dbReference type="STRING" id="1185652.USDA257_c43350"/>
<dbReference type="KEGG" id="sfd:USDA257_c43350"/>
<organism evidence="1 2">
    <name type="scientific">Sinorhizobium fredii (strain USDA 257)</name>
    <dbReference type="NCBI Taxonomy" id="1185652"/>
    <lineage>
        <taxon>Bacteria</taxon>
        <taxon>Pseudomonadati</taxon>
        <taxon>Pseudomonadota</taxon>
        <taxon>Alphaproteobacteria</taxon>
        <taxon>Hyphomicrobiales</taxon>
        <taxon>Rhizobiaceae</taxon>
        <taxon>Sinorhizobium/Ensifer group</taxon>
        <taxon>Sinorhizobium</taxon>
    </lineage>
</organism>
<protein>
    <submittedName>
        <fullName evidence="1">Bifunctional DNA primase/polymerase</fullName>
    </submittedName>
</protein>
<accession>I3XAG8</accession>
<proteinExistence type="predicted"/>